<dbReference type="Pfam" id="PF07818">
    <property type="entry name" value="HCNGP"/>
    <property type="match status" value="1"/>
</dbReference>
<feature type="compositionally biased region" description="Acidic residues" evidence="1">
    <location>
        <begin position="28"/>
        <end position="57"/>
    </location>
</feature>
<dbReference type="PANTHER" id="PTHR13464:SF0">
    <property type="entry name" value="SAP30-BINDING PROTEIN"/>
    <property type="match status" value="1"/>
</dbReference>
<evidence type="ECO:0000313" key="3">
    <source>
        <dbReference type="Proteomes" id="UP001558652"/>
    </source>
</evidence>
<protein>
    <recommendedName>
        <fullName evidence="4">SAP30-binding protein</fullName>
    </recommendedName>
</protein>
<dbReference type="Proteomes" id="UP001558652">
    <property type="component" value="Unassembled WGS sequence"/>
</dbReference>
<gene>
    <name evidence="2" type="ORF">AAG570_001231</name>
</gene>
<reference evidence="2 3" key="1">
    <citation type="submission" date="2024-07" db="EMBL/GenBank/DDBJ databases">
        <title>Chromosome-level genome assembly of the water stick insect Ranatra chinensis (Heteroptera: Nepidae).</title>
        <authorList>
            <person name="Liu X."/>
        </authorList>
    </citation>
    <scope>NUCLEOTIDE SEQUENCE [LARGE SCALE GENOMIC DNA]</scope>
    <source>
        <strain evidence="2">Cailab_2021Rc</strain>
        <tissue evidence="2">Muscle</tissue>
    </source>
</reference>
<evidence type="ECO:0008006" key="4">
    <source>
        <dbReference type="Google" id="ProtNLM"/>
    </source>
</evidence>
<feature type="compositionally biased region" description="Polar residues" evidence="1">
    <location>
        <begin position="194"/>
        <end position="214"/>
    </location>
</feature>
<comment type="caution">
    <text evidence="2">The sequence shown here is derived from an EMBL/GenBank/DDBJ whole genome shotgun (WGS) entry which is preliminary data.</text>
</comment>
<dbReference type="PANTHER" id="PTHR13464">
    <property type="entry name" value="TRANSCRIPTIONAL REGULATOR PROTEIN HCNGP"/>
    <property type="match status" value="1"/>
</dbReference>
<dbReference type="EMBL" id="JBFDAA010000010">
    <property type="protein sequence ID" value="KAL1124607.1"/>
    <property type="molecule type" value="Genomic_DNA"/>
</dbReference>
<evidence type="ECO:0000313" key="2">
    <source>
        <dbReference type="EMBL" id="KAL1124607.1"/>
    </source>
</evidence>
<organism evidence="2 3">
    <name type="scientific">Ranatra chinensis</name>
    <dbReference type="NCBI Taxonomy" id="642074"/>
    <lineage>
        <taxon>Eukaryota</taxon>
        <taxon>Metazoa</taxon>
        <taxon>Ecdysozoa</taxon>
        <taxon>Arthropoda</taxon>
        <taxon>Hexapoda</taxon>
        <taxon>Insecta</taxon>
        <taxon>Pterygota</taxon>
        <taxon>Neoptera</taxon>
        <taxon>Paraneoptera</taxon>
        <taxon>Hemiptera</taxon>
        <taxon>Heteroptera</taxon>
        <taxon>Panheteroptera</taxon>
        <taxon>Nepomorpha</taxon>
        <taxon>Nepidae</taxon>
        <taxon>Ranatrinae</taxon>
        <taxon>Ranatra</taxon>
    </lineage>
</organism>
<keyword evidence="3" id="KW-1185">Reference proteome</keyword>
<evidence type="ECO:0000256" key="1">
    <source>
        <dbReference type="SAM" id="MobiDB-lite"/>
    </source>
</evidence>
<name>A0ABD0YBJ4_9HEMI</name>
<feature type="region of interest" description="Disordered" evidence="1">
    <location>
        <begin position="147"/>
        <end position="221"/>
    </location>
</feature>
<accession>A0ABD0YBJ4</accession>
<sequence length="221" mass="25101">MEEGGEKNKPKSKSRFASSLVPYHDDTILTEDEDDTEEDSISDTPTEEEPVVEESDEEPKLPPEPVGRCSKDLQDKITRLFNDMRGLDMNSVIQRRKEFRNPSIYEKLIQFCSINEFGTNYPADVYDPTVWGKESFYDELNKAQRADMEQKEKERREKTKVQVIVGTAKKRTGGGGSGPEEEQAPKRKSKWDQVGQTSQSSAQIQPITLLSSALPTKIQRP</sequence>
<feature type="compositionally biased region" description="Basic and acidic residues" evidence="1">
    <location>
        <begin position="147"/>
        <end position="160"/>
    </location>
</feature>
<feature type="region of interest" description="Disordered" evidence="1">
    <location>
        <begin position="1"/>
        <end position="73"/>
    </location>
</feature>
<dbReference type="InterPro" id="IPR012479">
    <property type="entry name" value="SAP30BP"/>
</dbReference>
<proteinExistence type="predicted"/>
<dbReference type="AlphaFoldDB" id="A0ABD0YBJ4"/>